<dbReference type="Proteomes" id="UP001165677">
    <property type="component" value="Unassembled WGS sequence"/>
</dbReference>
<evidence type="ECO:0000313" key="4">
    <source>
        <dbReference type="Proteomes" id="UP001165677"/>
    </source>
</evidence>
<gene>
    <name evidence="3" type="ORF">OJ995_01510</name>
</gene>
<dbReference type="InterPro" id="IPR028098">
    <property type="entry name" value="Glyco_trans_4-like_N"/>
</dbReference>
<sequence length="385" mass="44190">MKNILFIHQSAELYGSDKTLLLLLKNLNKNEFNPVVILPFDGPLKVALENENIEVIIAPVLKLYRKLFTPKNVLNFFKEIKIAFRIVNELHKKHQFDLIYSNTLAVLLGIMFAWKNNIKHLWHVHEIIEKPNLFKKAFVNLLSLKSNTFIVYNSQATKAFWEVNQRIKNKGIVIWNGIEISMPKIGLSEISEIRTNLFSSQTNEIVIALVGRISRWKGQMILLEAFNNLLQNNKDIKLIIVGAPPPNQENFQYDLEDKIAQYQLKSKVTIIPFQNEIHKIWQAIDIAVVPSTEPEPFGMVAIEAMIAHKPIVGSNHGGLTEIIKNNETGFLVTPNSVNDLVTALEKLIQDKSLRNEMGEKGYLRVIEEFSVEQYVDSFDKFFKKV</sequence>
<dbReference type="Pfam" id="PF13439">
    <property type="entry name" value="Glyco_transf_4"/>
    <property type="match status" value="1"/>
</dbReference>
<accession>A0ABT3EEA4</accession>
<dbReference type="PANTHER" id="PTHR12526">
    <property type="entry name" value="GLYCOSYLTRANSFERASE"/>
    <property type="match status" value="1"/>
</dbReference>
<feature type="domain" description="Glycosyl transferase family 1" evidence="1">
    <location>
        <begin position="201"/>
        <end position="362"/>
    </location>
</feature>
<evidence type="ECO:0000259" key="1">
    <source>
        <dbReference type="Pfam" id="PF00534"/>
    </source>
</evidence>
<name>A0ABT3EEA4_9FLAO</name>
<dbReference type="RefSeq" id="WP_264367819.1">
    <property type="nucleotide sequence ID" value="NZ_JAPCIO010000001.1"/>
</dbReference>
<organism evidence="3 4">
    <name type="scientific">Flavobacterium lacisediminis</name>
    <dbReference type="NCBI Taxonomy" id="2989705"/>
    <lineage>
        <taxon>Bacteria</taxon>
        <taxon>Pseudomonadati</taxon>
        <taxon>Bacteroidota</taxon>
        <taxon>Flavobacteriia</taxon>
        <taxon>Flavobacteriales</taxon>
        <taxon>Flavobacteriaceae</taxon>
        <taxon>Flavobacterium</taxon>
    </lineage>
</organism>
<reference evidence="3" key="1">
    <citation type="submission" date="2022-10" db="EMBL/GenBank/DDBJ databases">
        <title>Flavobacterium sp. nov., a bacterium isolated from lake sediment.</title>
        <authorList>
            <person name="Qu J.-H."/>
        </authorList>
    </citation>
    <scope>NUCLEOTIDE SEQUENCE</scope>
    <source>
        <strain evidence="3">TH16-21</strain>
    </source>
</reference>
<dbReference type="Gene3D" id="3.40.50.2000">
    <property type="entry name" value="Glycogen Phosphorylase B"/>
    <property type="match status" value="2"/>
</dbReference>
<keyword evidence="4" id="KW-1185">Reference proteome</keyword>
<dbReference type="CDD" id="cd03801">
    <property type="entry name" value="GT4_PimA-like"/>
    <property type="match status" value="1"/>
</dbReference>
<dbReference type="InterPro" id="IPR001296">
    <property type="entry name" value="Glyco_trans_1"/>
</dbReference>
<protein>
    <submittedName>
        <fullName evidence="3">Glycosyltransferase family 4 protein</fullName>
    </submittedName>
</protein>
<evidence type="ECO:0000313" key="3">
    <source>
        <dbReference type="EMBL" id="MCW1146897.1"/>
    </source>
</evidence>
<dbReference type="PANTHER" id="PTHR12526:SF627">
    <property type="entry name" value="D-RHAMNOSYLTRANSFERASE WBPZ"/>
    <property type="match status" value="1"/>
</dbReference>
<dbReference type="Pfam" id="PF00534">
    <property type="entry name" value="Glycos_transf_1"/>
    <property type="match status" value="1"/>
</dbReference>
<dbReference type="EMBL" id="JAPCIO010000001">
    <property type="protein sequence ID" value="MCW1146897.1"/>
    <property type="molecule type" value="Genomic_DNA"/>
</dbReference>
<evidence type="ECO:0000259" key="2">
    <source>
        <dbReference type="Pfam" id="PF13439"/>
    </source>
</evidence>
<feature type="domain" description="Glycosyltransferase subfamily 4-like N-terminal" evidence="2">
    <location>
        <begin position="17"/>
        <end position="180"/>
    </location>
</feature>
<comment type="caution">
    <text evidence="3">The sequence shown here is derived from an EMBL/GenBank/DDBJ whole genome shotgun (WGS) entry which is preliminary data.</text>
</comment>
<proteinExistence type="predicted"/>
<dbReference type="SUPFAM" id="SSF53756">
    <property type="entry name" value="UDP-Glycosyltransferase/glycogen phosphorylase"/>
    <property type="match status" value="1"/>
</dbReference>